<proteinExistence type="predicted"/>
<name>A0A2N5HXV4_9BACI</name>
<evidence type="ECO:0000313" key="2">
    <source>
        <dbReference type="Proteomes" id="UP000234950"/>
    </source>
</evidence>
<keyword evidence="2" id="KW-1185">Reference proteome</keyword>
<comment type="caution">
    <text evidence="1">The sequence shown here is derived from an EMBL/GenBank/DDBJ whole genome shotgun (WGS) entry which is preliminary data.</text>
</comment>
<accession>A0A2N5HXV4</accession>
<dbReference type="OrthoDB" id="2928548at2"/>
<dbReference type="RefSeq" id="WP_101645972.1">
    <property type="nucleotide sequence ID" value="NZ_PGVE01000004.1"/>
</dbReference>
<organism evidence="1 2">
    <name type="scientific">Neobacillus cucumis</name>
    <dbReference type="NCBI Taxonomy" id="1740721"/>
    <lineage>
        <taxon>Bacteria</taxon>
        <taxon>Bacillati</taxon>
        <taxon>Bacillota</taxon>
        <taxon>Bacilli</taxon>
        <taxon>Bacillales</taxon>
        <taxon>Bacillaceae</taxon>
        <taxon>Neobacillus</taxon>
    </lineage>
</organism>
<protein>
    <recommendedName>
        <fullName evidence="3">Spore germination protein</fullName>
    </recommendedName>
</protein>
<evidence type="ECO:0000313" key="1">
    <source>
        <dbReference type="EMBL" id="PLS10344.1"/>
    </source>
</evidence>
<evidence type="ECO:0008006" key="3">
    <source>
        <dbReference type="Google" id="ProtNLM"/>
    </source>
</evidence>
<reference evidence="1 2" key="1">
    <citation type="submission" date="2017-11" db="EMBL/GenBank/DDBJ databases">
        <title>Comparitive Functional Genomics of Dry Heat Resistant strains isolated from the Viking Spacecraft.</title>
        <authorList>
            <person name="Seuylemezian A."/>
            <person name="Cooper K."/>
            <person name="Vaishampayan P."/>
        </authorList>
    </citation>
    <scope>NUCLEOTIDE SEQUENCE [LARGE SCALE GENOMIC DNA]</scope>
    <source>
        <strain evidence="1 2">V32-6</strain>
    </source>
</reference>
<gene>
    <name evidence="1" type="ORF">CVD27_00635</name>
</gene>
<dbReference type="AlphaFoldDB" id="A0A2N5HXV4"/>
<sequence>MLRSLNFNFAGGIHIQTMQRQSGIFIGERNVAVGWSSHGKENSVIGAISGQSNLLLHNISILNDPDLVDTPIDDRDINISFENPGDENTTTNLTLESINVNRMEQNSSVFLGRAHVTGMDANQKSNTSQAAVNGNYNQQVSNLNINNDQDMIDAIIDDRDIKITNMERDI</sequence>
<dbReference type="EMBL" id="PGVE01000004">
    <property type="protein sequence ID" value="PLS10344.1"/>
    <property type="molecule type" value="Genomic_DNA"/>
</dbReference>
<dbReference type="Proteomes" id="UP000234950">
    <property type="component" value="Unassembled WGS sequence"/>
</dbReference>